<evidence type="ECO:0000313" key="6">
    <source>
        <dbReference type="EMBL" id="KZN20766.1"/>
    </source>
</evidence>
<sequence>MTENTKKTHRAILLELTLLGKITRQQADTQPVPDGMASIIPDILRVCKDDEAVALAVGKVTARPIFTSVDPGIDILQSDASDNWVIIAGILYLPNLFDNATEQNAIRIARREKWSIKSVGVISNTRLEQLRNFNDEDEDSKLDDETQKAKAAKRIADMLREAAKLNASDIHLQPTQGDSIAVRYRIDGELITRKMYKNSLHDAITRVIIESLSGVILDTSKPLDGKFEFEVTQNKKINLRMSSIPVVRGAGASVKIVLRLLGNNPQLANLELLGMTDENKAILRRLTSAPNGMIAYTGPTGSGKTTSQYAILLDKAATDPNKNYHTLEEPVEFQHENMSHTEVGGLVSTAEALAALLRQDPDVIYVGEMRDKDTALLAFQASQTGHLVLTTLHTNDTHEAIGRLSRMGVDIEMIVSNTRVVVAQRLVRTLCSNCKEQYEFRTDLTRFTKYGTHSSFKNNADKTLLYRASRDGCSECKLTESHHSGGLKGRRGVVEIWELTPDVKMALLFGETPSLLRRRQMAEGTFKDLWDDGLRLVVDGVIGFSELEAELKDYLEDRSAFRYSVPATNDNNRGSRNLHTLAELNHRKDLDDVVFSQQSRNNSQQPAMTLDNLSRL</sequence>
<dbReference type="SUPFAM" id="SSF52540">
    <property type="entry name" value="P-loop containing nucleoside triphosphate hydrolases"/>
    <property type="match status" value="1"/>
</dbReference>
<evidence type="ECO:0000256" key="4">
    <source>
        <dbReference type="SAM" id="MobiDB-lite"/>
    </source>
</evidence>
<feature type="domain" description="Bacterial type II secretion system protein E" evidence="5">
    <location>
        <begin position="146"/>
        <end position="547"/>
    </location>
</feature>
<keyword evidence="3" id="KW-0067">ATP-binding</keyword>
<dbReference type="Gene3D" id="3.40.50.300">
    <property type="entry name" value="P-loop containing nucleotide triphosphate hydrolases"/>
    <property type="match status" value="1"/>
</dbReference>
<dbReference type="OrthoDB" id="6940057at2"/>
<dbReference type="PANTHER" id="PTHR30258:SF2">
    <property type="entry name" value="COMG OPERON PROTEIN 1"/>
    <property type="match status" value="1"/>
</dbReference>
<accession>A0A162B2P0</accession>
<comment type="similarity">
    <text evidence="1">Belongs to the GSP E family.</text>
</comment>
<proteinExistence type="inferred from homology"/>
<dbReference type="AlphaFoldDB" id="A0A162B2P0"/>
<dbReference type="InterPro" id="IPR001482">
    <property type="entry name" value="T2SS/T4SS_dom"/>
</dbReference>
<dbReference type="Gene3D" id="3.30.450.90">
    <property type="match status" value="1"/>
</dbReference>
<evidence type="ECO:0000256" key="1">
    <source>
        <dbReference type="ARBA" id="ARBA00006611"/>
    </source>
</evidence>
<name>A0A162B2P0_PSEFL</name>
<dbReference type="PANTHER" id="PTHR30258">
    <property type="entry name" value="TYPE II SECRETION SYSTEM PROTEIN GSPE-RELATED"/>
    <property type="match status" value="1"/>
</dbReference>
<keyword evidence="2" id="KW-0547">Nucleotide-binding</keyword>
<evidence type="ECO:0000256" key="3">
    <source>
        <dbReference type="ARBA" id="ARBA00022840"/>
    </source>
</evidence>
<dbReference type="GO" id="GO:0016887">
    <property type="term" value="F:ATP hydrolysis activity"/>
    <property type="evidence" value="ECO:0007669"/>
    <property type="project" value="TreeGrafter"/>
</dbReference>
<dbReference type="EMBL" id="LUKJ01000002">
    <property type="protein sequence ID" value="KZN20766.1"/>
    <property type="molecule type" value="Genomic_DNA"/>
</dbReference>
<dbReference type="Pfam" id="PF00437">
    <property type="entry name" value="T2SSE"/>
    <property type="match status" value="1"/>
</dbReference>
<dbReference type="Proteomes" id="UP000076489">
    <property type="component" value="Unassembled WGS sequence"/>
</dbReference>
<feature type="region of interest" description="Disordered" evidence="4">
    <location>
        <begin position="597"/>
        <end position="616"/>
    </location>
</feature>
<reference evidence="6 7" key="2">
    <citation type="journal article" date="2018" name="Nature">
        <title>Mutant phenotypes for thousands of bacterial genes of unknown function.</title>
        <authorList>
            <person name="Price M.N."/>
            <person name="Wetmore K.M."/>
            <person name="Waters R.J."/>
            <person name="Callaghan M."/>
            <person name="Ray J."/>
            <person name="Liu H."/>
            <person name="Kuehl J.V."/>
            <person name="Melnyk R.A."/>
            <person name="Lamson J.S."/>
            <person name="Suh Y."/>
            <person name="Carlson H.K."/>
            <person name="Esquivel Z."/>
            <person name="Sadeeshkumar H."/>
            <person name="Chakraborty R."/>
            <person name="Zane G.M."/>
            <person name="Rubin B.E."/>
            <person name="Wall J.D."/>
            <person name="Visel A."/>
            <person name="Bristow J."/>
            <person name="Blow M.J."/>
            <person name="Arkin A.P."/>
            <person name="Deutschbauer A.M."/>
        </authorList>
    </citation>
    <scope>NUCLEOTIDE SEQUENCE [LARGE SCALE GENOMIC DNA]</scope>
    <source>
        <strain evidence="6 7">FW300-N1B4</strain>
    </source>
</reference>
<evidence type="ECO:0000256" key="2">
    <source>
        <dbReference type="ARBA" id="ARBA00022741"/>
    </source>
</evidence>
<evidence type="ECO:0000259" key="5">
    <source>
        <dbReference type="Pfam" id="PF00437"/>
    </source>
</evidence>
<dbReference type="CDD" id="cd01129">
    <property type="entry name" value="PulE-GspE-like"/>
    <property type="match status" value="1"/>
</dbReference>
<evidence type="ECO:0000313" key="7">
    <source>
        <dbReference type="Proteomes" id="UP000076489"/>
    </source>
</evidence>
<dbReference type="GO" id="GO:0005524">
    <property type="term" value="F:ATP binding"/>
    <property type="evidence" value="ECO:0007669"/>
    <property type="project" value="UniProtKB-KW"/>
</dbReference>
<dbReference type="GO" id="GO:0005886">
    <property type="term" value="C:plasma membrane"/>
    <property type="evidence" value="ECO:0007669"/>
    <property type="project" value="TreeGrafter"/>
</dbReference>
<reference evidence="7" key="1">
    <citation type="submission" date="2016-03" db="EMBL/GenBank/DDBJ databases">
        <authorList>
            <person name="Ray J."/>
            <person name="Price M."/>
            <person name="Deutschbauer A."/>
        </authorList>
    </citation>
    <scope>NUCLEOTIDE SEQUENCE [LARGE SCALE GENOMIC DNA]</scope>
    <source>
        <strain evidence="7">FW300-N1B4</strain>
    </source>
</reference>
<comment type="caution">
    <text evidence="6">The sequence shown here is derived from an EMBL/GenBank/DDBJ whole genome shotgun (WGS) entry which is preliminary data.</text>
</comment>
<dbReference type="InterPro" id="IPR027417">
    <property type="entry name" value="P-loop_NTPase"/>
</dbReference>
<gene>
    <name evidence="6" type="ORF">A1D17_04270</name>
</gene>
<organism evidence="6 7">
    <name type="scientific">Pseudomonas fluorescens</name>
    <dbReference type="NCBI Taxonomy" id="294"/>
    <lineage>
        <taxon>Bacteria</taxon>
        <taxon>Pseudomonadati</taxon>
        <taxon>Pseudomonadota</taxon>
        <taxon>Gammaproteobacteria</taxon>
        <taxon>Pseudomonadales</taxon>
        <taxon>Pseudomonadaceae</taxon>
        <taxon>Pseudomonas</taxon>
    </lineage>
</organism>
<dbReference type="RefSeq" id="WP_063340810.1">
    <property type="nucleotide sequence ID" value="NZ_LUKJ01000002.1"/>
</dbReference>
<protein>
    <submittedName>
        <fullName evidence="6">Pilus assembly protein</fullName>
    </submittedName>
</protein>